<dbReference type="Gene3D" id="4.10.240.10">
    <property type="entry name" value="Zn(2)-C6 fungal-type DNA-binding domain"/>
    <property type="match status" value="1"/>
</dbReference>
<comment type="caution">
    <text evidence="7">The sequence shown here is derived from an EMBL/GenBank/DDBJ whole genome shotgun (WGS) entry which is preliminary data.</text>
</comment>
<dbReference type="EMBL" id="MU404356">
    <property type="protein sequence ID" value="KAI1611740.1"/>
    <property type="molecule type" value="Genomic_DNA"/>
</dbReference>
<proteinExistence type="predicted"/>
<name>A0AAN6IC89_9EURO</name>
<evidence type="ECO:0000256" key="3">
    <source>
        <dbReference type="ARBA" id="ARBA00023163"/>
    </source>
</evidence>
<evidence type="ECO:0000256" key="2">
    <source>
        <dbReference type="ARBA" id="ARBA00023125"/>
    </source>
</evidence>
<evidence type="ECO:0000256" key="4">
    <source>
        <dbReference type="ARBA" id="ARBA00023242"/>
    </source>
</evidence>
<keyword evidence="2" id="KW-0238">DNA-binding</keyword>
<dbReference type="GO" id="GO:0003677">
    <property type="term" value="F:DNA binding"/>
    <property type="evidence" value="ECO:0007669"/>
    <property type="project" value="UniProtKB-KW"/>
</dbReference>
<dbReference type="AlphaFoldDB" id="A0AAN6IC89"/>
<evidence type="ECO:0000313" key="7">
    <source>
        <dbReference type="EMBL" id="KAI1611740.1"/>
    </source>
</evidence>
<evidence type="ECO:0000256" key="5">
    <source>
        <dbReference type="SAM" id="MobiDB-lite"/>
    </source>
</evidence>
<dbReference type="Proteomes" id="UP001203852">
    <property type="component" value="Unassembled WGS sequence"/>
</dbReference>
<dbReference type="CDD" id="cd00067">
    <property type="entry name" value="GAL4"/>
    <property type="match status" value="1"/>
</dbReference>
<accession>A0AAN6IC89</accession>
<keyword evidence="8" id="KW-1185">Reference proteome</keyword>
<reference evidence="7" key="1">
    <citation type="journal article" date="2022" name="bioRxiv">
        <title>Deciphering the potential niche of two novel black yeast fungi from a biological soil crust based on their genomes, phenotypes, and melanin regulation.</title>
        <authorList>
            <consortium name="DOE Joint Genome Institute"/>
            <person name="Carr E.C."/>
            <person name="Barton Q."/>
            <person name="Grambo S."/>
            <person name="Sullivan M."/>
            <person name="Renfro C.M."/>
            <person name="Kuo A."/>
            <person name="Pangilinan J."/>
            <person name="Lipzen A."/>
            <person name="Keymanesh K."/>
            <person name="Savage E."/>
            <person name="Barry K."/>
            <person name="Grigoriev I.V."/>
            <person name="Riekhof W.R."/>
            <person name="Harris S.S."/>
        </authorList>
    </citation>
    <scope>NUCLEOTIDE SEQUENCE</scope>
    <source>
        <strain evidence="7">JF 03-4F</strain>
    </source>
</reference>
<sequence>MAYTRDKLEHILNVYREAELGQPKPQSQRHLREDYNLRQLKTTNLNHAAAYQDDANSSADEYDPNTPIKRRSIGNGAKQTPKRLEPDQPSFTTRGRTYVAVKDKDDVAGFVTLRYNGEGSKAKLEELAEEYGDGGDSDPEPYGGLFMAAGGFGPAAELPPHEQERWHLKYLERLDLESAQIDNTNGRALRNRKIPDRDPKIDKCTACKKARARCSLKNNGQFPCTRCQKREIECVRANIDRELATEATPAHPHQQEAGKRNSLQTDLEPLIAANTTKPPSSVPTSTPGERSLGENSPCASKTPPSSADTKQWHTKVQPSPAPGQSQIIDWSDTKRASQIIRSHVLAQQCPFTTPVGGSKINPIVIGSPPASPPPPQSSGDAKLLRIKTFWAHPIDFKFQPSPTELCHFCSDFRYGIYGYGELDVEVIRYPGAIGVEETGDGHRARGREATRMCVLCALARLYILKCAVHRFRKLDVLLSQKIFDLYTTQVLAETWDPPLKKGAYSTCSLCPHPASWNCCADQTHDPFRRKLTPIAGEDRGCGLLICDDCHVKVVTDGGRLKAKTVVPAEKGSVRADIEFLFPGSGLHQAYR</sequence>
<dbReference type="InterPro" id="IPR001138">
    <property type="entry name" value="Zn2Cys6_DnaBD"/>
</dbReference>
<evidence type="ECO:0000256" key="1">
    <source>
        <dbReference type="ARBA" id="ARBA00023015"/>
    </source>
</evidence>
<feature type="region of interest" description="Disordered" evidence="5">
    <location>
        <begin position="272"/>
        <end position="327"/>
    </location>
</feature>
<feature type="compositionally biased region" description="Polar residues" evidence="5">
    <location>
        <begin position="293"/>
        <end position="327"/>
    </location>
</feature>
<keyword evidence="4" id="KW-0539">Nucleus</keyword>
<gene>
    <name evidence="7" type="ORF">EDD36DRAFT_299910</name>
</gene>
<dbReference type="GO" id="GO:0000981">
    <property type="term" value="F:DNA-binding transcription factor activity, RNA polymerase II-specific"/>
    <property type="evidence" value="ECO:0007669"/>
    <property type="project" value="InterPro"/>
</dbReference>
<evidence type="ECO:0000259" key="6">
    <source>
        <dbReference type="PROSITE" id="PS50048"/>
    </source>
</evidence>
<dbReference type="PROSITE" id="PS50048">
    <property type="entry name" value="ZN2_CY6_FUNGAL_2"/>
    <property type="match status" value="1"/>
</dbReference>
<dbReference type="InterPro" id="IPR036864">
    <property type="entry name" value="Zn2-C6_fun-type_DNA-bd_sf"/>
</dbReference>
<dbReference type="GO" id="GO:0008270">
    <property type="term" value="F:zinc ion binding"/>
    <property type="evidence" value="ECO:0007669"/>
    <property type="project" value="InterPro"/>
</dbReference>
<keyword evidence="1" id="KW-0805">Transcription regulation</keyword>
<keyword evidence="3" id="KW-0804">Transcription</keyword>
<feature type="region of interest" description="Disordered" evidence="5">
    <location>
        <begin position="51"/>
        <end position="91"/>
    </location>
</feature>
<feature type="domain" description="Zn(2)-C6 fungal-type" evidence="6">
    <location>
        <begin position="203"/>
        <end position="236"/>
    </location>
</feature>
<feature type="compositionally biased region" description="Low complexity" evidence="5">
    <location>
        <begin position="275"/>
        <end position="287"/>
    </location>
</feature>
<evidence type="ECO:0000313" key="8">
    <source>
        <dbReference type="Proteomes" id="UP001203852"/>
    </source>
</evidence>
<protein>
    <recommendedName>
        <fullName evidence="6">Zn(2)-C6 fungal-type domain-containing protein</fullName>
    </recommendedName>
</protein>
<organism evidence="7 8">
    <name type="scientific">Exophiala viscosa</name>
    <dbReference type="NCBI Taxonomy" id="2486360"/>
    <lineage>
        <taxon>Eukaryota</taxon>
        <taxon>Fungi</taxon>
        <taxon>Dikarya</taxon>
        <taxon>Ascomycota</taxon>
        <taxon>Pezizomycotina</taxon>
        <taxon>Eurotiomycetes</taxon>
        <taxon>Chaetothyriomycetidae</taxon>
        <taxon>Chaetothyriales</taxon>
        <taxon>Herpotrichiellaceae</taxon>
        <taxon>Exophiala</taxon>
    </lineage>
</organism>